<evidence type="ECO:0000313" key="6">
    <source>
        <dbReference type="EMBL" id="GAA2117654.1"/>
    </source>
</evidence>
<dbReference type="InterPro" id="IPR015421">
    <property type="entry name" value="PyrdxlP-dep_Trfase_major"/>
</dbReference>
<dbReference type="PROSITE" id="PS00599">
    <property type="entry name" value="AA_TRANSFER_CLASS_2"/>
    <property type="match status" value="1"/>
</dbReference>
<accession>A0ABP5JGC2</accession>
<comment type="caution">
    <text evidence="6">The sequence shown here is derived from an EMBL/GenBank/DDBJ whole genome shotgun (WGS) entry which is preliminary data.</text>
</comment>
<proteinExistence type="inferred from homology"/>
<dbReference type="InterPro" id="IPR001917">
    <property type="entry name" value="Aminotrans_II_pyridoxalP_BS"/>
</dbReference>
<dbReference type="PANTHER" id="PTHR43510">
    <property type="entry name" value="AMINOTRANSFERASE FUNCTION, HYPOTHETICAL (EUROFUNG)"/>
    <property type="match status" value="1"/>
</dbReference>
<dbReference type="NCBIfam" id="TIGR03947">
    <property type="entry name" value="viomycin_VioD"/>
    <property type="match status" value="1"/>
</dbReference>
<sequence>MRLRAARLEDWLRDYYFTAEIDISSSGVHSYSMAELRAMTGLDHAEIDGLVFDDGYSLGTPAVRGHIARRWGDGDPSRVMTTSGSSEAITLVLTALLRPGDEVVVVEPGYHTLVAFAAGLGCATRTWRLDRARGWRPSLDELADLVSERTKAIIVNFPQNPTGASITEAELRRLVAIARSAGPAGSADEAAGASGAYLLWDAAFADLAYDAPPLPDISTLYERGIGFGTFSKAFGLPGLRFGWCLAPPAVLAECVRIRDYTTLHVSPLIELLALNVLRNADAFLEPRMKQARANRDLVREWADAHPDLVSLATPLGGVSAFPRLHGLADTHAFCDDLFTRRGVLVIPGSCFGAPEHIRLGFGGPAGPLAEGLDRLTAALTGWRRCPPGPAADGDPAGDGEGDTR</sequence>
<evidence type="ECO:0000256" key="2">
    <source>
        <dbReference type="ARBA" id="ARBA00022898"/>
    </source>
</evidence>
<feature type="domain" description="Aminotransferase class I/classII large" evidence="5">
    <location>
        <begin position="59"/>
        <end position="375"/>
    </location>
</feature>
<dbReference type="CDD" id="cd00609">
    <property type="entry name" value="AAT_like"/>
    <property type="match status" value="1"/>
</dbReference>
<dbReference type="InterPro" id="IPR004839">
    <property type="entry name" value="Aminotransferase_I/II_large"/>
</dbReference>
<name>A0ABP5JGC2_9ACTN</name>
<feature type="compositionally biased region" description="Acidic residues" evidence="4">
    <location>
        <begin position="395"/>
        <end position="404"/>
    </location>
</feature>
<evidence type="ECO:0000256" key="1">
    <source>
        <dbReference type="ARBA" id="ARBA00001933"/>
    </source>
</evidence>
<reference evidence="7" key="1">
    <citation type="journal article" date="2019" name="Int. J. Syst. Evol. Microbiol.">
        <title>The Global Catalogue of Microorganisms (GCM) 10K type strain sequencing project: providing services to taxonomists for standard genome sequencing and annotation.</title>
        <authorList>
            <consortium name="The Broad Institute Genomics Platform"/>
            <consortium name="The Broad Institute Genome Sequencing Center for Infectious Disease"/>
            <person name="Wu L."/>
            <person name="Ma J."/>
        </authorList>
    </citation>
    <scope>NUCLEOTIDE SEQUENCE [LARGE SCALE GENOMIC DNA]</scope>
    <source>
        <strain evidence="7">JCM 13850</strain>
    </source>
</reference>
<keyword evidence="6" id="KW-0808">Transferase</keyword>
<dbReference type="EMBL" id="BAAAMR010000001">
    <property type="protein sequence ID" value="GAA2117654.1"/>
    <property type="molecule type" value="Genomic_DNA"/>
</dbReference>
<dbReference type="InterPro" id="IPR015422">
    <property type="entry name" value="PyrdxlP-dep_Trfase_small"/>
</dbReference>
<evidence type="ECO:0000256" key="3">
    <source>
        <dbReference type="RuleBase" id="RU003693"/>
    </source>
</evidence>
<dbReference type="PANTHER" id="PTHR43510:SF1">
    <property type="entry name" value="AMINOTRANSFERASE FUNCTION, HYPOTHETICAL (EUROFUNG)"/>
    <property type="match status" value="1"/>
</dbReference>
<evidence type="ECO:0000256" key="4">
    <source>
        <dbReference type="SAM" id="MobiDB-lite"/>
    </source>
</evidence>
<dbReference type="Proteomes" id="UP001501020">
    <property type="component" value="Unassembled WGS sequence"/>
</dbReference>
<gene>
    <name evidence="6" type="ORF">GCM10009727_00110</name>
</gene>
<dbReference type="InterPro" id="IPR015424">
    <property type="entry name" value="PyrdxlP-dep_Trfase"/>
</dbReference>
<comment type="cofactor">
    <cofactor evidence="1 3">
        <name>pyridoxal 5'-phosphate</name>
        <dbReference type="ChEBI" id="CHEBI:597326"/>
    </cofactor>
</comment>
<dbReference type="Gene3D" id="3.40.640.10">
    <property type="entry name" value="Type I PLP-dependent aspartate aminotransferase-like (Major domain)"/>
    <property type="match status" value="1"/>
</dbReference>
<keyword evidence="6" id="KW-0032">Aminotransferase</keyword>
<dbReference type="InterPro" id="IPR023965">
    <property type="entry name" value="Capreomycidine_synthase"/>
</dbReference>
<evidence type="ECO:0000313" key="7">
    <source>
        <dbReference type="Proteomes" id="UP001501020"/>
    </source>
</evidence>
<keyword evidence="7" id="KW-1185">Reference proteome</keyword>
<protein>
    <submittedName>
        <fullName evidence="6">Aminotransferase</fullName>
    </submittedName>
</protein>
<dbReference type="Gene3D" id="3.90.1150.10">
    <property type="entry name" value="Aspartate Aminotransferase, domain 1"/>
    <property type="match status" value="1"/>
</dbReference>
<keyword evidence="2 3" id="KW-0663">Pyridoxal phosphate</keyword>
<dbReference type="GO" id="GO:0008483">
    <property type="term" value="F:transaminase activity"/>
    <property type="evidence" value="ECO:0007669"/>
    <property type="project" value="UniProtKB-KW"/>
</dbReference>
<comment type="similarity">
    <text evidence="3">Belongs to the class-II pyridoxal-phosphate-dependent aminotransferase family.</text>
</comment>
<evidence type="ECO:0000259" key="5">
    <source>
        <dbReference type="Pfam" id="PF00155"/>
    </source>
</evidence>
<feature type="region of interest" description="Disordered" evidence="4">
    <location>
        <begin position="383"/>
        <end position="404"/>
    </location>
</feature>
<dbReference type="SUPFAM" id="SSF53383">
    <property type="entry name" value="PLP-dependent transferases"/>
    <property type="match status" value="1"/>
</dbReference>
<organism evidence="6 7">
    <name type="scientific">Actinomadura napierensis</name>
    <dbReference type="NCBI Taxonomy" id="267854"/>
    <lineage>
        <taxon>Bacteria</taxon>
        <taxon>Bacillati</taxon>
        <taxon>Actinomycetota</taxon>
        <taxon>Actinomycetes</taxon>
        <taxon>Streptosporangiales</taxon>
        <taxon>Thermomonosporaceae</taxon>
        <taxon>Actinomadura</taxon>
    </lineage>
</organism>
<dbReference type="RefSeq" id="WP_344259892.1">
    <property type="nucleotide sequence ID" value="NZ_BAAAMR010000001.1"/>
</dbReference>
<dbReference type="Pfam" id="PF00155">
    <property type="entry name" value="Aminotran_1_2"/>
    <property type="match status" value="1"/>
</dbReference>